<reference evidence="1" key="1">
    <citation type="submission" date="2024-02" db="EMBL/GenBank/DDBJ databases">
        <title>Metagenome Assembled Genome of Zalaria obscura JY119.</title>
        <authorList>
            <person name="Vighnesh L."/>
            <person name="Jagadeeshwari U."/>
            <person name="Venkata Ramana C."/>
            <person name="Sasikala C."/>
        </authorList>
    </citation>
    <scope>NUCLEOTIDE SEQUENCE</scope>
    <source>
        <strain evidence="1">JY119</strain>
    </source>
</reference>
<organism evidence="1 2">
    <name type="scientific">Zalaria obscura</name>
    <dbReference type="NCBI Taxonomy" id="2024903"/>
    <lineage>
        <taxon>Eukaryota</taxon>
        <taxon>Fungi</taxon>
        <taxon>Dikarya</taxon>
        <taxon>Ascomycota</taxon>
        <taxon>Pezizomycotina</taxon>
        <taxon>Dothideomycetes</taxon>
        <taxon>Dothideomycetidae</taxon>
        <taxon>Dothideales</taxon>
        <taxon>Zalariaceae</taxon>
        <taxon>Zalaria</taxon>
    </lineage>
</organism>
<accession>A0ACC3SA30</accession>
<keyword evidence="2" id="KW-1185">Reference proteome</keyword>
<gene>
    <name evidence="1" type="primary">GSP1</name>
    <name evidence="1" type="ORF">M8818_005311</name>
</gene>
<sequence>MANEHHKLSVLAASGSGEKRRRSKQFGNVVETMRHELCNLNIHGWWSHGSSIWELRSRLEWPRCRDSAVKSEQMGLPMDNLHSPTVASGPTSSTAANGSAQQLSLMELIAEKDRVESELSALGSVLDSHGVNMNTPLTTFDGYPRPDIDVAQIRTTRARIIRLKNDYKTLMSRIETGLQEHHARAQAQATGAGAAAPSTAASATAAVGSARLGATQNGVSGGIEAPFAKVNSVVASSPAETAGLKAGDKITRFGSVDWMNHEKLSRVAQTVQQNEGREITVKESTHSCHNFNITRSHEAMAETPSFKLVLVGDGGTGKTTFVKRHLTGEFEKKYIATLGVEVHPLGFTTNLGQIQFDVWDTAGQEKFGGLRDGYYINGQCGIIMFDVTSRITYKNVPNWHRDLVRVCENIPIVLCGNKVDVKERKVKAKTITFHRKKNLQYYDISAKSNYNFEKPFLWLARKLVGNQSLEFVAAPALAPPEVQVDQAVLEQYQKEMQDAAQMPLPDEEDPDL</sequence>
<protein>
    <submittedName>
        <fullName evidence="1">GTP-binding nuclear protein gsp1/Ran</fullName>
    </submittedName>
</protein>
<dbReference type="EMBL" id="JAMKPW020000031">
    <property type="protein sequence ID" value="KAK8203333.1"/>
    <property type="molecule type" value="Genomic_DNA"/>
</dbReference>
<evidence type="ECO:0000313" key="1">
    <source>
        <dbReference type="EMBL" id="KAK8203333.1"/>
    </source>
</evidence>
<dbReference type="Proteomes" id="UP001320706">
    <property type="component" value="Unassembled WGS sequence"/>
</dbReference>
<comment type="caution">
    <text evidence="1">The sequence shown here is derived from an EMBL/GenBank/DDBJ whole genome shotgun (WGS) entry which is preliminary data.</text>
</comment>
<proteinExistence type="predicted"/>
<name>A0ACC3SA30_9PEZI</name>
<evidence type="ECO:0000313" key="2">
    <source>
        <dbReference type="Proteomes" id="UP001320706"/>
    </source>
</evidence>